<gene>
    <name evidence="1" type="ORF">PR048_007827</name>
</gene>
<evidence type="ECO:0000313" key="2">
    <source>
        <dbReference type="Proteomes" id="UP001159363"/>
    </source>
</evidence>
<reference evidence="1 2" key="1">
    <citation type="submission" date="2023-02" db="EMBL/GenBank/DDBJ databases">
        <title>LHISI_Scaffold_Assembly.</title>
        <authorList>
            <person name="Stuart O.P."/>
            <person name="Cleave R."/>
            <person name="Magrath M.J.L."/>
            <person name="Mikheyev A.S."/>
        </authorList>
    </citation>
    <scope>NUCLEOTIDE SEQUENCE [LARGE SCALE GENOMIC DNA]</scope>
    <source>
        <strain evidence="1">Daus_M_001</strain>
        <tissue evidence="1">Leg muscle</tissue>
    </source>
</reference>
<dbReference type="Proteomes" id="UP001159363">
    <property type="component" value="Chromosome 3"/>
</dbReference>
<proteinExistence type="predicted"/>
<keyword evidence="2" id="KW-1185">Reference proteome</keyword>
<sequence length="96" mass="11008">MVATKQLISVAKNSYHQVCYASEDTAGWSFKEEFICFAELDGFMQKICRNSLAWFFKDVQRWWVQAQESRIGYGSNILGQCISTAHTTDKICLLTI</sequence>
<dbReference type="EMBL" id="JARBHB010000003">
    <property type="protein sequence ID" value="KAJ8888340.1"/>
    <property type="molecule type" value="Genomic_DNA"/>
</dbReference>
<accession>A0ABQ9HW96</accession>
<organism evidence="1 2">
    <name type="scientific">Dryococelus australis</name>
    <dbReference type="NCBI Taxonomy" id="614101"/>
    <lineage>
        <taxon>Eukaryota</taxon>
        <taxon>Metazoa</taxon>
        <taxon>Ecdysozoa</taxon>
        <taxon>Arthropoda</taxon>
        <taxon>Hexapoda</taxon>
        <taxon>Insecta</taxon>
        <taxon>Pterygota</taxon>
        <taxon>Neoptera</taxon>
        <taxon>Polyneoptera</taxon>
        <taxon>Phasmatodea</taxon>
        <taxon>Verophasmatodea</taxon>
        <taxon>Anareolatae</taxon>
        <taxon>Phasmatidae</taxon>
        <taxon>Eurycanthinae</taxon>
        <taxon>Dryococelus</taxon>
    </lineage>
</organism>
<comment type="caution">
    <text evidence="1">The sequence shown here is derived from an EMBL/GenBank/DDBJ whole genome shotgun (WGS) entry which is preliminary data.</text>
</comment>
<evidence type="ECO:0000313" key="1">
    <source>
        <dbReference type="EMBL" id="KAJ8888340.1"/>
    </source>
</evidence>
<name>A0ABQ9HW96_9NEOP</name>
<protein>
    <submittedName>
        <fullName evidence="1">Uncharacterized protein</fullName>
    </submittedName>
</protein>